<dbReference type="Proteomes" id="UP000702964">
    <property type="component" value="Unassembled WGS sequence"/>
</dbReference>
<comment type="caution">
    <text evidence="2">The sequence shown here is derived from an EMBL/GenBank/DDBJ whole genome shotgun (WGS) entry which is preliminary data.</text>
</comment>
<proteinExistence type="inferred from homology"/>
<dbReference type="Gene3D" id="2.60.120.200">
    <property type="match status" value="2"/>
</dbReference>
<protein>
    <recommendedName>
        <fullName evidence="4">GH16 domain-containing protein</fullName>
    </recommendedName>
</protein>
<dbReference type="EMBL" id="AOFI03000001">
    <property type="protein sequence ID" value="KAF4326007.1"/>
    <property type="molecule type" value="Genomic_DNA"/>
</dbReference>
<dbReference type="CDD" id="cd08023">
    <property type="entry name" value="GH16_laminarinase_like"/>
    <property type="match status" value="1"/>
</dbReference>
<dbReference type="PANTHER" id="PTHR10963:SF55">
    <property type="entry name" value="GLYCOSIDE HYDROLASE FAMILY 16 PROTEIN"/>
    <property type="match status" value="1"/>
</dbReference>
<gene>
    <name evidence="2" type="ORF">G195_000272</name>
</gene>
<dbReference type="InterPro" id="IPR013320">
    <property type="entry name" value="ConA-like_dom_sf"/>
</dbReference>
<evidence type="ECO:0008006" key="4">
    <source>
        <dbReference type="Google" id="ProtNLM"/>
    </source>
</evidence>
<evidence type="ECO:0000256" key="1">
    <source>
        <dbReference type="ARBA" id="ARBA00006865"/>
    </source>
</evidence>
<dbReference type="PANTHER" id="PTHR10963">
    <property type="entry name" value="GLYCOSYL HYDROLASE-RELATED"/>
    <property type="match status" value="1"/>
</dbReference>
<sequence length="315" mass="35015">MQIRIGYPLNGQAGGNIGNNFVNYTFIGNPNAPRPDVSDQEDIAIGTPTDPAISGMNLIWQDEFTGTTLDTSKWNYETGYYLNNDPATWGWGNAELQHYTNSTQNVFVQDGKLNIKAMNDSKSFPQDPNRYAQYSSGKINTKDKLSLKYGRVDFRAKLPTAAPNNPNAPFDEPFYLIMNLAIGGNFDGGRTPNASDIPATMQVDYKLLSLDYGLQKVPHGPPFAPMDVTPQKIPHGPPPVQMDVLLQEFLHEQSFVQMGVLPQKFLRGPPPVPMNVLLQEPLHGQPLVVMDVLPGKLPHSQPPWEYCWKPKPLTP</sequence>
<dbReference type="SUPFAM" id="SSF49899">
    <property type="entry name" value="Concanavalin A-like lectins/glucanases"/>
    <property type="match status" value="2"/>
</dbReference>
<organism evidence="2 3">
    <name type="scientific">Phytophthora kernoviae 00238/432</name>
    <dbReference type="NCBI Taxonomy" id="1284355"/>
    <lineage>
        <taxon>Eukaryota</taxon>
        <taxon>Sar</taxon>
        <taxon>Stramenopiles</taxon>
        <taxon>Oomycota</taxon>
        <taxon>Peronosporomycetes</taxon>
        <taxon>Peronosporales</taxon>
        <taxon>Peronosporaceae</taxon>
        <taxon>Phytophthora</taxon>
    </lineage>
</organism>
<reference evidence="2" key="1">
    <citation type="journal article" date="2015" name="Genom Data">
        <title>Draft genome sequences of Phytophthora kernoviae and Phytophthora ramorum lineage EU2 from Scotland.</title>
        <authorList>
            <person name="Sambles C."/>
            <person name="Schlenzig A."/>
            <person name="O'Neill P."/>
            <person name="Grant M."/>
            <person name="Studholme D.J."/>
        </authorList>
    </citation>
    <scope>NUCLEOTIDE SEQUENCE</scope>
    <source>
        <strain evidence="2">00238/432</strain>
    </source>
</reference>
<evidence type="ECO:0000313" key="2">
    <source>
        <dbReference type="EMBL" id="KAF4326007.1"/>
    </source>
</evidence>
<reference evidence="2" key="2">
    <citation type="submission" date="2020-02" db="EMBL/GenBank/DDBJ databases">
        <authorList>
            <person name="Studholme D.J."/>
        </authorList>
    </citation>
    <scope>NUCLEOTIDE SEQUENCE</scope>
    <source>
        <strain evidence="2">00238/432</strain>
    </source>
</reference>
<comment type="similarity">
    <text evidence="1">Belongs to the glycosyl hydrolase 16 family.</text>
</comment>
<dbReference type="InterPro" id="IPR050546">
    <property type="entry name" value="Glycosyl_Hydrlase_16"/>
</dbReference>
<dbReference type="AlphaFoldDB" id="A0A8J4SX13"/>
<accession>A0A8J4SX13</accession>
<name>A0A8J4SX13_9STRA</name>
<evidence type="ECO:0000313" key="3">
    <source>
        <dbReference type="Proteomes" id="UP000702964"/>
    </source>
</evidence>